<dbReference type="AlphaFoldDB" id="A0A8T9BTY6"/>
<evidence type="ECO:0000256" key="1">
    <source>
        <dbReference type="SAM" id="MobiDB-lite"/>
    </source>
</evidence>
<organism evidence="3 4">
    <name type="scientific">Lachnellula suecica</name>
    <dbReference type="NCBI Taxonomy" id="602035"/>
    <lineage>
        <taxon>Eukaryota</taxon>
        <taxon>Fungi</taxon>
        <taxon>Dikarya</taxon>
        <taxon>Ascomycota</taxon>
        <taxon>Pezizomycotina</taxon>
        <taxon>Leotiomycetes</taxon>
        <taxon>Helotiales</taxon>
        <taxon>Lachnaceae</taxon>
        <taxon>Lachnellula</taxon>
    </lineage>
</organism>
<evidence type="ECO:0000313" key="3">
    <source>
        <dbReference type="EMBL" id="TVY58239.1"/>
    </source>
</evidence>
<keyword evidence="2" id="KW-0812">Transmembrane</keyword>
<feature type="transmembrane region" description="Helical" evidence="2">
    <location>
        <begin position="93"/>
        <end position="115"/>
    </location>
</feature>
<sequence length="197" mass="21272">MARHEKATVYDGTRTTSTSKTHSLIQKLLRALQFLSALTSLIIFSVRIAKIIRLVGKASRSNGAVEGILAAAVLYTLLTMAMTLGVKALGSNIFRMLFVLFDLLFVAAFIVVAVLTSPRRHGSSAPCTSSKTISAHVAGRVNCSLPWGTFILAIVSTLLHAITAAFHVAKDHRKNKRAENVHDEGPGIHQQRGQTTV</sequence>
<keyword evidence="2" id="KW-1133">Transmembrane helix</keyword>
<feature type="transmembrane region" description="Helical" evidence="2">
    <location>
        <begin position="147"/>
        <end position="169"/>
    </location>
</feature>
<keyword evidence="2" id="KW-0472">Membrane</keyword>
<dbReference type="OrthoDB" id="5342507at2759"/>
<keyword evidence="4" id="KW-1185">Reference proteome</keyword>
<feature type="transmembrane region" description="Helical" evidence="2">
    <location>
        <begin position="28"/>
        <end position="48"/>
    </location>
</feature>
<evidence type="ECO:0000313" key="4">
    <source>
        <dbReference type="Proteomes" id="UP000469558"/>
    </source>
</evidence>
<feature type="compositionally biased region" description="Basic and acidic residues" evidence="1">
    <location>
        <begin position="177"/>
        <end position="186"/>
    </location>
</feature>
<comment type="caution">
    <text evidence="3">The sequence shown here is derived from an EMBL/GenBank/DDBJ whole genome shotgun (WGS) entry which is preliminary data.</text>
</comment>
<proteinExistence type="predicted"/>
<evidence type="ECO:0000256" key="2">
    <source>
        <dbReference type="SAM" id="Phobius"/>
    </source>
</evidence>
<protein>
    <recommendedName>
        <fullName evidence="5">MARVEL domain-containing protein</fullName>
    </recommendedName>
</protein>
<gene>
    <name evidence="3" type="ORF">LSUE1_G009926</name>
</gene>
<name>A0A8T9BTY6_9HELO</name>
<evidence type="ECO:0008006" key="5">
    <source>
        <dbReference type="Google" id="ProtNLM"/>
    </source>
</evidence>
<dbReference type="Proteomes" id="UP000469558">
    <property type="component" value="Unassembled WGS sequence"/>
</dbReference>
<dbReference type="EMBL" id="QGMK01002483">
    <property type="protein sequence ID" value="TVY58239.1"/>
    <property type="molecule type" value="Genomic_DNA"/>
</dbReference>
<reference evidence="3 4" key="1">
    <citation type="submission" date="2018-05" db="EMBL/GenBank/DDBJ databases">
        <title>Genome sequencing and assembly of the regulated plant pathogen Lachnellula willkommii and related sister species for the development of diagnostic species identification markers.</title>
        <authorList>
            <person name="Giroux E."/>
            <person name="Bilodeau G."/>
        </authorList>
    </citation>
    <scope>NUCLEOTIDE SEQUENCE [LARGE SCALE GENOMIC DNA]</scope>
    <source>
        <strain evidence="3 4">CBS 268.59</strain>
    </source>
</reference>
<feature type="region of interest" description="Disordered" evidence="1">
    <location>
        <begin position="175"/>
        <end position="197"/>
    </location>
</feature>
<accession>A0A8T9BTY6</accession>
<feature type="transmembrane region" description="Helical" evidence="2">
    <location>
        <begin position="68"/>
        <end position="86"/>
    </location>
</feature>